<evidence type="ECO:0000256" key="1">
    <source>
        <dbReference type="SAM" id="MobiDB-lite"/>
    </source>
</evidence>
<feature type="domain" description="SET" evidence="2">
    <location>
        <begin position="1"/>
        <end position="71"/>
    </location>
</feature>
<keyword evidence="4" id="KW-1185">Reference proteome</keyword>
<dbReference type="AlphaFoldDB" id="A0A6A6EWF2"/>
<protein>
    <recommendedName>
        <fullName evidence="2">SET domain-containing protein</fullName>
    </recommendedName>
</protein>
<dbReference type="PROSITE" id="PS50280">
    <property type="entry name" value="SET"/>
    <property type="match status" value="1"/>
</dbReference>
<organism evidence="3 4">
    <name type="scientific">Zopfia rhizophila CBS 207.26</name>
    <dbReference type="NCBI Taxonomy" id="1314779"/>
    <lineage>
        <taxon>Eukaryota</taxon>
        <taxon>Fungi</taxon>
        <taxon>Dikarya</taxon>
        <taxon>Ascomycota</taxon>
        <taxon>Pezizomycotina</taxon>
        <taxon>Dothideomycetes</taxon>
        <taxon>Dothideomycetes incertae sedis</taxon>
        <taxon>Zopfiaceae</taxon>
        <taxon>Zopfia</taxon>
    </lineage>
</organism>
<name>A0A6A6EWF2_9PEZI</name>
<feature type="compositionally biased region" description="Basic and acidic residues" evidence="1">
    <location>
        <begin position="103"/>
        <end position="112"/>
    </location>
</feature>
<evidence type="ECO:0000313" key="4">
    <source>
        <dbReference type="Proteomes" id="UP000800200"/>
    </source>
</evidence>
<dbReference type="EMBL" id="ML994610">
    <property type="protein sequence ID" value="KAF2195591.1"/>
    <property type="molecule type" value="Genomic_DNA"/>
</dbReference>
<proteinExistence type="predicted"/>
<dbReference type="SUPFAM" id="SSF82199">
    <property type="entry name" value="SET domain"/>
    <property type="match status" value="1"/>
</dbReference>
<feature type="compositionally biased region" description="Polar residues" evidence="1">
    <location>
        <begin position="124"/>
        <end position="143"/>
    </location>
</feature>
<evidence type="ECO:0000313" key="3">
    <source>
        <dbReference type="EMBL" id="KAF2195591.1"/>
    </source>
</evidence>
<feature type="region of interest" description="Disordered" evidence="1">
    <location>
        <begin position="93"/>
        <end position="149"/>
    </location>
</feature>
<dbReference type="Gene3D" id="2.170.270.10">
    <property type="entry name" value="SET domain"/>
    <property type="match status" value="1"/>
</dbReference>
<reference evidence="3" key="1">
    <citation type="journal article" date="2020" name="Stud. Mycol.">
        <title>101 Dothideomycetes genomes: a test case for predicting lifestyles and emergence of pathogens.</title>
        <authorList>
            <person name="Haridas S."/>
            <person name="Albert R."/>
            <person name="Binder M."/>
            <person name="Bloem J."/>
            <person name="Labutti K."/>
            <person name="Salamov A."/>
            <person name="Andreopoulos B."/>
            <person name="Baker S."/>
            <person name="Barry K."/>
            <person name="Bills G."/>
            <person name="Bluhm B."/>
            <person name="Cannon C."/>
            <person name="Castanera R."/>
            <person name="Culley D."/>
            <person name="Daum C."/>
            <person name="Ezra D."/>
            <person name="Gonzalez J."/>
            <person name="Henrissat B."/>
            <person name="Kuo A."/>
            <person name="Liang C."/>
            <person name="Lipzen A."/>
            <person name="Lutzoni F."/>
            <person name="Magnuson J."/>
            <person name="Mondo S."/>
            <person name="Nolan M."/>
            <person name="Ohm R."/>
            <person name="Pangilinan J."/>
            <person name="Park H.-J."/>
            <person name="Ramirez L."/>
            <person name="Alfaro M."/>
            <person name="Sun H."/>
            <person name="Tritt A."/>
            <person name="Yoshinaga Y."/>
            <person name="Zwiers L.-H."/>
            <person name="Turgeon B."/>
            <person name="Goodwin S."/>
            <person name="Spatafora J."/>
            <person name="Crous P."/>
            <person name="Grigoriev I."/>
        </authorList>
    </citation>
    <scope>NUCLEOTIDE SEQUENCE</scope>
    <source>
        <strain evidence="3">CBS 207.26</strain>
    </source>
</reference>
<gene>
    <name evidence="3" type="ORF">K469DRAFT_758153</name>
</gene>
<dbReference type="OrthoDB" id="3675930at2759"/>
<dbReference type="Pfam" id="PF00856">
    <property type="entry name" value="SET"/>
    <property type="match status" value="1"/>
</dbReference>
<dbReference type="Proteomes" id="UP000800200">
    <property type="component" value="Unassembled WGS sequence"/>
</dbReference>
<sequence length="238" mass="27198">MALDFHRPDIIDEPVVCQVYCEKKGNWARLVNHSCKPCARFVNRVVSRKARVMLQAIRDIWDGVEVTANYGRNFFKNKDCLCETCAQPNQATIDSRNLSSPRGQDRNTRDDMQQPFGSRRYPTPLQNKVNSTQSRATSESVTASAPPPTEINIMRSEASYEVSLEVPQTSLERSVTETRDQIRMEDGKDTWDPRRSEYSDFGGVNEGASPSTQSFMRECFNLDIQYYHSDEEELGDVH</sequence>
<feature type="compositionally biased region" description="Polar residues" evidence="1">
    <location>
        <begin position="93"/>
        <end position="102"/>
    </location>
</feature>
<evidence type="ECO:0000259" key="2">
    <source>
        <dbReference type="PROSITE" id="PS50280"/>
    </source>
</evidence>
<accession>A0A6A6EWF2</accession>
<dbReference type="InterPro" id="IPR046341">
    <property type="entry name" value="SET_dom_sf"/>
</dbReference>
<dbReference type="InterPro" id="IPR001214">
    <property type="entry name" value="SET_dom"/>
</dbReference>